<feature type="transmembrane region" description="Helical" evidence="1">
    <location>
        <begin position="190"/>
        <end position="212"/>
    </location>
</feature>
<feature type="transmembrane region" description="Helical" evidence="1">
    <location>
        <begin position="324"/>
        <end position="343"/>
    </location>
</feature>
<name>A0A5C4V8T0_9ACTN</name>
<evidence type="ECO:0000256" key="1">
    <source>
        <dbReference type="SAM" id="Phobius"/>
    </source>
</evidence>
<feature type="transmembrane region" description="Helical" evidence="1">
    <location>
        <begin position="529"/>
        <end position="549"/>
    </location>
</feature>
<gene>
    <name evidence="2" type="ORF">FH715_08000</name>
</gene>
<feature type="transmembrane region" description="Helical" evidence="1">
    <location>
        <begin position="368"/>
        <end position="390"/>
    </location>
</feature>
<dbReference type="EMBL" id="VDGT01000004">
    <property type="protein sequence ID" value="TNM32318.1"/>
    <property type="molecule type" value="Genomic_DNA"/>
</dbReference>
<keyword evidence="1" id="KW-1133">Transmembrane helix</keyword>
<sequence length="557" mass="56123">MSGAATAPAAGAAEAPATAPAPAGGPAGPFAGTGTMVRFALRRDRVRLPVWLGLLTLTTAASVGSFQSTYPEPADRATVAETFRSPAGLAMSGPERYLDGGYSLGAMTAHQLLGFFTLAVGLMAVLTVVRHSRVEEESGRAELVRSGVLGRHAQLAAALLVAGGACLLLGALLAGTLASMGVEGVTAGGAALYGAASATLGLAFTGAAGVAAQVTPFSRGATGLGCAVLGAAYALRAVGDVGPSAFSWLSPIGWAQRAYPFLDDRWWPLLLHLGLAAAATVAAFWLSTRRDLGAGLRPARPGRPGAVAWLAMPFGLAFRLGRGLTLGFAAGALLFGVMLGSVLSDAEQMLEEVEEMAAQLVGASTTDIFISVCLTILAGAGLAAVVAALTRARAEETGGRAEPLLATALSRTAWIGGQLAFALGGATLVLLAAGLGLGAAGAASVGDAALLPEVALASLAYAPAVWFTGGVTLALYGWFPRATAAAWAIPGYAMGVVFLGEVVNLPRALRELSPLTHVPSVPAEGFEAVPLLVLTFLATGLSWLGVLGLRRRDLGLP</sequence>
<dbReference type="Proteomes" id="UP000311713">
    <property type="component" value="Unassembled WGS sequence"/>
</dbReference>
<keyword evidence="1" id="KW-0472">Membrane</keyword>
<feature type="transmembrane region" description="Helical" evidence="1">
    <location>
        <begin position="48"/>
        <end position="66"/>
    </location>
</feature>
<evidence type="ECO:0000313" key="2">
    <source>
        <dbReference type="EMBL" id="TNM32318.1"/>
    </source>
</evidence>
<proteinExistence type="predicted"/>
<feature type="transmembrane region" description="Helical" evidence="1">
    <location>
        <begin position="155"/>
        <end position="178"/>
    </location>
</feature>
<accession>A0A5C4V8T0</accession>
<feature type="transmembrane region" description="Helical" evidence="1">
    <location>
        <begin position="112"/>
        <end position="129"/>
    </location>
</feature>
<feature type="transmembrane region" description="Helical" evidence="1">
    <location>
        <begin position="460"/>
        <end position="479"/>
    </location>
</feature>
<dbReference type="RefSeq" id="WP_139642222.1">
    <property type="nucleotide sequence ID" value="NZ_VDGT01000004.1"/>
</dbReference>
<dbReference type="AlphaFoldDB" id="A0A5C4V8T0"/>
<evidence type="ECO:0000313" key="3">
    <source>
        <dbReference type="Proteomes" id="UP000311713"/>
    </source>
</evidence>
<protein>
    <submittedName>
        <fullName evidence="2">ABC transporter permease</fullName>
    </submittedName>
</protein>
<keyword evidence="1" id="KW-0812">Transmembrane</keyword>
<keyword evidence="3" id="KW-1185">Reference proteome</keyword>
<reference evidence="2 3" key="1">
    <citation type="submission" date="2019-06" db="EMBL/GenBank/DDBJ databases">
        <title>Draft genome of Streptomyces sedi sp. JCM16909.</title>
        <authorList>
            <person name="Klykleung N."/>
            <person name="Tanasupawat S."/>
            <person name="Kudo T."/>
            <person name="Yuki M."/>
            <person name="Ohkuma M."/>
        </authorList>
    </citation>
    <scope>NUCLEOTIDE SEQUENCE [LARGE SCALE GENOMIC DNA]</scope>
    <source>
        <strain evidence="2 3">JCM 16909</strain>
    </source>
</reference>
<feature type="transmembrane region" description="Helical" evidence="1">
    <location>
        <begin position="224"/>
        <end position="246"/>
    </location>
</feature>
<feature type="transmembrane region" description="Helical" evidence="1">
    <location>
        <begin position="491"/>
        <end position="509"/>
    </location>
</feature>
<feature type="transmembrane region" description="Helical" evidence="1">
    <location>
        <begin position="266"/>
        <end position="287"/>
    </location>
</feature>
<feature type="transmembrane region" description="Helical" evidence="1">
    <location>
        <begin position="419"/>
        <end position="440"/>
    </location>
</feature>
<dbReference type="OrthoDB" id="2014935at2"/>
<comment type="caution">
    <text evidence="2">The sequence shown here is derived from an EMBL/GenBank/DDBJ whole genome shotgun (WGS) entry which is preliminary data.</text>
</comment>
<organism evidence="2 3">
    <name type="scientific">Streptomyces sedi</name>
    <dbReference type="NCBI Taxonomy" id="555059"/>
    <lineage>
        <taxon>Bacteria</taxon>
        <taxon>Bacillati</taxon>
        <taxon>Actinomycetota</taxon>
        <taxon>Actinomycetes</taxon>
        <taxon>Kitasatosporales</taxon>
        <taxon>Streptomycetaceae</taxon>
        <taxon>Streptomyces</taxon>
    </lineage>
</organism>